<evidence type="ECO:0000256" key="3">
    <source>
        <dbReference type="ARBA" id="ARBA00023002"/>
    </source>
</evidence>
<dbReference type="GO" id="GO:0034599">
    <property type="term" value="P:cellular response to oxidative stress"/>
    <property type="evidence" value="ECO:0007669"/>
    <property type="project" value="InterPro"/>
</dbReference>
<dbReference type="GO" id="GO:0008379">
    <property type="term" value="F:thioredoxin peroxidase activity"/>
    <property type="evidence" value="ECO:0007669"/>
    <property type="project" value="InterPro"/>
</dbReference>
<evidence type="ECO:0000256" key="2">
    <source>
        <dbReference type="ARBA" id="ARBA00022862"/>
    </source>
</evidence>
<evidence type="ECO:0000256" key="5">
    <source>
        <dbReference type="PIRSR" id="PIRSR637944-1"/>
    </source>
</evidence>
<dbReference type="RefSeq" id="WP_171218484.1">
    <property type="nucleotide sequence ID" value="NZ_JABEPP010000003.1"/>
</dbReference>
<feature type="domain" description="Thioredoxin" evidence="7">
    <location>
        <begin position="3"/>
        <end position="163"/>
    </location>
</feature>
<evidence type="ECO:0000256" key="6">
    <source>
        <dbReference type="RuleBase" id="RU366011"/>
    </source>
</evidence>
<evidence type="ECO:0000259" key="7">
    <source>
        <dbReference type="PROSITE" id="PS51352"/>
    </source>
</evidence>
<dbReference type="CDD" id="cd03013">
    <property type="entry name" value="PRX5_like"/>
    <property type="match status" value="1"/>
</dbReference>
<dbReference type="GO" id="GO:0042744">
    <property type="term" value="P:hydrogen peroxide catabolic process"/>
    <property type="evidence" value="ECO:0007669"/>
    <property type="project" value="TreeGrafter"/>
</dbReference>
<comment type="caution">
    <text evidence="8">The sequence shown here is derived from an EMBL/GenBank/DDBJ whole genome shotgun (WGS) entry which is preliminary data.</text>
</comment>
<proteinExistence type="inferred from homology"/>
<accession>A0A849I993</accession>
<evidence type="ECO:0000313" key="9">
    <source>
        <dbReference type="Proteomes" id="UP000564885"/>
    </source>
</evidence>
<dbReference type="EMBL" id="JABEPP010000003">
    <property type="protein sequence ID" value="NNM72979.1"/>
    <property type="molecule type" value="Genomic_DNA"/>
</dbReference>
<dbReference type="InterPro" id="IPR013766">
    <property type="entry name" value="Thioredoxin_domain"/>
</dbReference>
<dbReference type="Proteomes" id="UP000564885">
    <property type="component" value="Unassembled WGS sequence"/>
</dbReference>
<evidence type="ECO:0000313" key="8">
    <source>
        <dbReference type="EMBL" id="NNM72979.1"/>
    </source>
</evidence>
<dbReference type="PANTHER" id="PTHR10430:SF16">
    <property type="entry name" value="PEROXIREDOXIN-5, MITOCHONDRIAL"/>
    <property type="match status" value="1"/>
</dbReference>
<keyword evidence="2 6" id="KW-0049">Antioxidant</keyword>
<dbReference type="PANTHER" id="PTHR10430">
    <property type="entry name" value="PEROXIREDOXIN"/>
    <property type="match status" value="1"/>
</dbReference>
<dbReference type="Pfam" id="PF08534">
    <property type="entry name" value="Redoxin"/>
    <property type="match status" value="1"/>
</dbReference>
<dbReference type="PROSITE" id="PS51352">
    <property type="entry name" value="THIOREDOXIN_2"/>
    <property type="match status" value="1"/>
</dbReference>
<keyword evidence="9" id="KW-1185">Reference proteome</keyword>
<keyword evidence="3 6" id="KW-0560">Oxidoreductase</keyword>
<dbReference type="GO" id="GO:0045454">
    <property type="term" value="P:cell redox homeostasis"/>
    <property type="evidence" value="ECO:0007669"/>
    <property type="project" value="TreeGrafter"/>
</dbReference>
<dbReference type="AlphaFoldDB" id="A0A849I993"/>
<dbReference type="InterPro" id="IPR013740">
    <property type="entry name" value="Redoxin"/>
</dbReference>
<comment type="catalytic activity">
    <reaction evidence="6">
        <text>a hydroperoxide + 2 glutathione = an alcohol + glutathione disulfide + H2O</text>
        <dbReference type="Rhea" id="RHEA:62632"/>
        <dbReference type="ChEBI" id="CHEBI:15377"/>
        <dbReference type="ChEBI" id="CHEBI:30879"/>
        <dbReference type="ChEBI" id="CHEBI:35924"/>
        <dbReference type="ChEBI" id="CHEBI:57925"/>
        <dbReference type="ChEBI" id="CHEBI:58297"/>
        <dbReference type="EC" id="1.11.1.27"/>
    </reaction>
</comment>
<feature type="active site" description="Cysteine sulfenic acid (-SOH) intermediate" evidence="5">
    <location>
        <position position="49"/>
    </location>
</feature>
<dbReference type="Gene3D" id="3.40.30.10">
    <property type="entry name" value="Glutaredoxin"/>
    <property type="match status" value="1"/>
</dbReference>
<dbReference type="SUPFAM" id="SSF52833">
    <property type="entry name" value="Thioredoxin-like"/>
    <property type="match status" value="1"/>
</dbReference>
<dbReference type="InterPro" id="IPR037944">
    <property type="entry name" value="PRX5-like"/>
</dbReference>
<protein>
    <recommendedName>
        <fullName evidence="6">Glutathione-dependent peroxiredoxin</fullName>
        <ecNumber evidence="6">1.11.1.27</ecNumber>
    </recommendedName>
</protein>
<keyword evidence="1 6" id="KW-0575">Peroxidase</keyword>
<gene>
    <name evidence="8" type="ORF">HJG44_11375</name>
</gene>
<dbReference type="EC" id="1.11.1.27" evidence="6"/>
<reference evidence="8 9" key="1">
    <citation type="submission" date="2020-04" db="EMBL/GenBank/DDBJ databases">
        <title>Enterovirga sp. isolate from soil.</title>
        <authorList>
            <person name="Chea S."/>
            <person name="Kim D.-U."/>
        </authorList>
    </citation>
    <scope>NUCLEOTIDE SEQUENCE [LARGE SCALE GENOMIC DNA]</scope>
    <source>
        <strain evidence="8 9">DB1703</strain>
    </source>
</reference>
<comment type="function">
    <text evidence="6">Thiol-specific peroxidase that catalyzes the reduction of hydrogen peroxide and organic hydroperoxides to water and alcohols, respectively. Plays a role in cell protection against oxidative stress by detoxifying peroxides.</text>
</comment>
<name>A0A849I993_9HYPH</name>
<evidence type="ECO:0000256" key="4">
    <source>
        <dbReference type="ARBA" id="ARBA00023284"/>
    </source>
</evidence>
<evidence type="ECO:0000256" key="1">
    <source>
        <dbReference type="ARBA" id="ARBA00022559"/>
    </source>
</evidence>
<dbReference type="FunFam" id="3.40.30.10:FF:000020">
    <property type="entry name" value="Peroxiredoxin"/>
    <property type="match status" value="1"/>
</dbReference>
<organism evidence="8 9">
    <name type="scientific">Enterovirga aerilata</name>
    <dbReference type="NCBI Taxonomy" id="2730920"/>
    <lineage>
        <taxon>Bacteria</taxon>
        <taxon>Pseudomonadati</taxon>
        <taxon>Pseudomonadota</taxon>
        <taxon>Alphaproteobacteria</taxon>
        <taxon>Hyphomicrobiales</taxon>
        <taxon>Methylobacteriaceae</taxon>
        <taxon>Enterovirga</taxon>
    </lineage>
</organism>
<dbReference type="InterPro" id="IPR036249">
    <property type="entry name" value="Thioredoxin-like_sf"/>
</dbReference>
<sequence>MTIKIGDRLPQATFRVMTPEGPAARTTDDLFRGRKVVLVAVPGAFTPTCDRNHLPGYVQRADEIKAAGIDAILVTSVNDVFVLKAWSQAAGADGKVEFLSDGNADFAKAIGLAFDGSGFGLGTRSQRYSMIVEDGVVKALNVEDVPSKADVSSAENLLKQLGEGQQAN</sequence>
<comment type="similarity">
    <text evidence="6">Belongs to the peroxiredoxin family. Prx5 subfamily.</text>
</comment>
<keyword evidence="4 6" id="KW-0676">Redox-active center</keyword>
<dbReference type="GO" id="GO:0005737">
    <property type="term" value="C:cytoplasm"/>
    <property type="evidence" value="ECO:0007669"/>
    <property type="project" value="TreeGrafter"/>
</dbReference>